<evidence type="ECO:0008006" key="5">
    <source>
        <dbReference type="Google" id="ProtNLM"/>
    </source>
</evidence>
<dbReference type="EMBL" id="JAKEKT020000017">
    <property type="protein sequence ID" value="KAL1646028.1"/>
    <property type="molecule type" value="Genomic_DNA"/>
</dbReference>
<dbReference type="Proteomes" id="UP001521184">
    <property type="component" value="Unassembled WGS sequence"/>
</dbReference>
<evidence type="ECO:0000313" key="3">
    <source>
        <dbReference type="EMBL" id="KAL1646028.1"/>
    </source>
</evidence>
<feature type="region of interest" description="Disordered" evidence="2">
    <location>
        <begin position="519"/>
        <end position="613"/>
    </location>
</feature>
<sequence>MDPAGQSDYGGGPGAQSHATSIVRQKLRELHYHRKTGEEATEKHKKLCADLYEHARLSVTVMDEQAEILKKQFTQLRQLDGNIELEWDKMENLYEMNDKFFEKMHQMEKTLLCRVDQRWLKAGVENHTLNEKMARLQEVVAKSEEVETSLRAENAALIQEKTALEQDTATLAEENTGLGRELQSMKERKAYYKKKLDEHQKRLEEYYRIQPDRAISSKAASEAECDATMAENANLKQDLDQCRAQINQAKTEFDGATKKKDAKLLALSNEVRQLHIQRDATTAENLNLRQEAERCRAQLDQAKADSDTATKEHENAMISLRNEVDELLDQLGEVKADRYYAANSEKVQVEKDLATETKKSEEQARSLAELTVTMANLKKELDNSNLQRSQITTVNEQLMTSTKLVIEQLASTSEEVNVLSREVRQRKEELDTSKVDVAKLSARVDELETDLSEAQNRENAFKDQIRTTSQNQQAAETALGKVKLDLSEANEKLKAAHADLNVSRIETRLAEEETAGFRAANRSLKQSRDEHPSSSISSSRSAIEGSQSHSTPVDPLSRNSRDSASGTENEDQPINTGEDPIDEPQSSTMGAKKAPQKPKSNDKAKRREPGAAGMEAATGVLQEAVFAANAELKLDDFSEEVKSAFTLRVGELMEDSRIDFRHFKSKPHRHNCLAWELVILPLAQDDTDDSASERFWVATGPKPKKRRTAAEMLLD</sequence>
<accession>A0ABR3TW27</accession>
<feature type="coiled-coil region" evidence="1">
    <location>
        <begin position="126"/>
        <end position="464"/>
    </location>
</feature>
<organism evidence="3 4">
    <name type="scientific">Diplodia intermedia</name>
    <dbReference type="NCBI Taxonomy" id="856260"/>
    <lineage>
        <taxon>Eukaryota</taxon>
        <taxon>Fungi</taxon>
        <taxon>Dikarya</taxon>
        <taxon>Ascomycota</taxon>
        <taxon>Pezizomycotina</taxon>
        <taxon>Dothideomycetes</taxon>
        <taxon>Dothideomycetes incertae sedis</taxon>
        <taxon>Botryosphaeriales</taxon>
        <taxon>Botryosphaeriaceae</taxon>
        <taxon>Diplodia</taxon>
    </lineage>
</organism>
<feature type="compositionally biased region" description="Low complexity" evidence="2">
    <location>
        <begin position="533"/>
        <end position="548"/>
    </location>
</feature>
<evidence type="ECO:0000256" key="1">
    <source>
        <dbReference type="SAM" id="Coils"/>
    </source>
</evidence>
<keyword evidence="4" id="KW-1185">Reference proteome</keyword>
<feature type="compositionally biased region" description="Basic and acidic residues" evidence="2">
    <location>
        <begin position="599"/>
        <end position="609"/>
    </location>
</feature>
<comment type="caution">
    <text evidence="3">The sequence shown here is derived from an EMBL/GenBank/DDBJ whole genome shotgun (WGS) entry which is preliminary data.</text>
</comment>
<protein>
    <recommendedName>
        <fullName evidence="5">Viral a-type inclusion protein</fullName>
    </recommendedName>
</protein>
<reference evidence="3 4" key="1">
    <citation type="journal article" date="2023" name="Plant Dis.">
        <title>First Report of Diplodia intermedia Causing Canker and Dieback Diseases on Apple Trees in Canada.</title>
        <authorList>
            <person name="Ellouze W."/>
            <person name="Ilyukhin E."/>
            <person name="Sulman M."/>
            <person name="Ali S."/>
        </authorList>
    </citation>
    <scope>NUCLEOTIDE SEQUENCE [LARGE SCALE GENOMIC DNA]</scope>
    <source>
        <strain evidence="3 4">M45-28</strain>
    </source>
</reference>
<evidence type="ECO:0000256" key="2">
    <source>
        <dbReference type="SAM" id="MobiDB-lite"/>
    </source>
</evidence>
<name>A0ABR3TW27_9PEZI</name>
<proteinExistence type="predicted"/>
<feature type="compositionally biased region" description="Polar residues" evidence="2">
    <location>
        <begin position="562"/>
        <end position="575"/>
    </location>
</feature>
<gene>
    <name evidence="3" type="ORF">SLS58_003448</name>
</gene>
<evidence type="ECO:0000313" key="4">
    <source>
        <dbReference type="Proteomes" id="UP001521184"/>
    </source>
</evidence>
<keyword evidence="1" id="KW-0175">Coiled coil</keyword>